<dbReference type="RefSeq" id="WP_282589255.1">
    <property type="nucleotide sequence ID" value="NZ_JAMOIM010000071.1"/>
</dbReference>
<dbReference type="Gene3D" id="1.25.10.10">
    <property type="entry name" value="Leucine-rich Repeat Variant"/>
    <property type="match status" value="1"/>
</dbReference>
<dbReference type="AlphaFoldDB" id="A0AA41Z365"/>
<protein>
    <submittedName>
        <fullName evidence="1">HEAT repeat domain-containing protein</fullName>
    </submittedName>
</protein>
<organism evidence="1 2">
    <name type="scientific">Lichenifustis flavocetrariae</name>
    <dbReference type="NCBI Taxonomy" id="2949735"/>
    <lineage>
        <taxon>Bacteria</taxon>
        <taxon>Pseudomonadati</taxon>
        <taxon>Pseudomonadota</taxon>
        <taxon>Alphaproteobacteria</taxon>
        <taxon>Hyphomicrobiales</taxon>
        <taxon>Lichenihabitantaceae</taxon>
        <taxon>Lichenifustis</taxon>
    </lineage>
</organism>
<dbReference type="InterPro" id="IPR016024">
    <property type="entry name" value="ARM-type_fold"/>
</dbReference>
<proteinExistence type="predicted"/>
<dbReference type="Proteomes" id="UP001165667">
    <property type="component" value="Unassembled WGS sequence"/>
</dbReference>
<reference evidence="1" key="1">
    <citation type="submission" date="2022-05" db="EMBL/GenBank/DDBJ databases">
        <authorList>
            <person name="Pankratov T."/>
        </authorList>
    </citation>
    <scope>NUCLEOTIDE SEQUENCE</scope>
    <source>
        <strain evidence="1">BP6-180914</strain>
    </source>
</reference>
<evidence type="ECO:0000313" key="1">
    <source>
        <dbReference type="EMBL" id="MCW6512879.1"/>
    </source>
</evidence>
<comment type="caution">
    <text evidence="1">The sequence shown here is derived from an EMBL/GenBank/DDBJ whole genome shotgun (WGS) entry which is preliminary data.</text>
</comment>
<dbReference type="SUPFAM" id="SSF48371">
    <property type="entry name" value="ARM repeat"/>
    <property type="match status" value="1"/>
</dbReference>
<name>A0AA41Z365_9HYPH</name>
<dbReference type="Pfam" id="PF13646">
    <property type="entry name" value="HEAT_2"/>
    <property type="match status" value="2"/>
</dbReference>
<dbReference type="EMBL" id="JAMOIM010000071">
    <property type="protein sequence ID" value="MCW6512879.1"/>
    <property type="molecule type" value="Genomic_DNA"/>
</dbReference>
<gene>
    <name evidence="1" type="ORF">M8523_33925</name>
</gene>
<sequence length="204" mass="21970">MPLIKASNASARKKSQSLATIDRTALGRDLKSADIETRIAAVRLAARFGEAELLTRQLEAETDPALRETLLTCLVRIGGVKAARPLIALLGTDDTPLRNAVMETLQSMGEDVLSEITALLENESADLRIYAVNILLSLRSPRVPDLALKVIARDPHVNVCAAAVDVLAEVGRPDMVEALRAVAARFPDQPFLAFAVRAAIKRIG</sequence>
<keyword evidence="2" id="KW-1185">Reference proteome</keyword>
<accession>A0AA41Z365</accession>
<evidence type="ECO:0000313" key="2">
    <source>
        <dbReference type="Proteomes" id="UP001165667"/>
    </source>
</evidence>
<dbReference type="InterPro" id="IPR011989">
    <property type="entry name" value="ARM-like"/>
</dbReference>